<feature type="domain" description="TAFII-230 TBP-binding" evidence="3">
    <location>
        <begin position="33"/>
        <end position="65"/>
    </location>
</feature>
<dbReference type="EMBL" id="CM000882">
    <property type="protein sequence ID" value="KQJ93510.1"/>
    <property type="molecule type" value="Genomic_DNA"/>
</dbReference>
<evidence type="ECO:0000313" key="5">
    <source>
        <dbReference type="EnsemblPlants" id="KQJ93510"/>
    </source>
</evidence>
<evidence type="ECO:0000313" key="6">
    <source>
        <dbReference type="Proteomes" id="UP000008810"/>
    </source>
</evidence>
<evidence type="ECO:0000256" key="2">
    <source>
        <dbReference type="ARBA" id="ARBA00023163"/>
    </source>
</evidence>
<dbReference type="STRING" id="15368.A0A0Q3F200"/>
<dbReference type="ExpressionAtlas" id="A0A0Q3F200">
    <property type="expression patterns" value="baseline"/>
</dbReference>
<dbReference type="SUPFAM" id="SSF47055">
    <property type="entry name" value="TAF(II)230 TBP-binding fragment"/>
    <property type="match status" value="1"/>
</dbReference>
<evidence type="ECO:0000313" key="4">
    <source>
        <dbReference type="EMBL" id="KQJ93510.1"/>
    </source>
</evidence>
<dbReference type="InParanoid" id="A0A0Q3F200"/>
<dbReference type="Gramene" id="KQJ93511">
    <property type="protein sequence ID" value="KQJ93511"/>
    <property type="gene ID" value="BRADI_3g05071v3"/>
</dbReference>
<reference evidence="5" key="3">
    <citation type="submission" date="2018-08" db="UniProtKB">
        <authorList>
            <consortium name="EnsemblPlants"/>
        </authorList>
    </citation>
    <scope>IDENTIFICATION</scope>
    <source>
        <strain evidence="5">cv. Bd21</strain>
    </source>
</reference>
<dbReference type="GO" id="GO:0017025">
    <property type="term" value="F:TBP-class protein binding"/>
    <property type="evidence" value="ECO:0007669"/>
    <property type="project" value="InterPro"/>
</dbReference>
<reference evidence="4" key="2">
    <citation type="submission" date="2017-06" db="EMBL/GenBank/DDBJ databases">
        <title>WGS assembly of Brachypodium distachyon.</title>
        <authorList>
            <consortium name="The International Brachypodium Initiative"/>
            <person name="Lucas S."/>
            <person name="Harmon-Smith M."/>
            <person name="Lail K."/>
            <person name="Tice H."/>
            <person name="Grimwood J."/>
            <person name="Bruce D."/>
            <person name="Barry K."/>
            <person name="Shu S."/>
            <person name="Lindquist E."/>
            <person name="Wang M."/>
            <person name="Pitluck S."/>
            <person name="Vogel J.P."/>
            <person name="Garvin D.F."/>
            <person name="Mockler T.C."/>
            <person name="Schmutz J."/>
            <person name="Rokhsar D."/>
            <person name="Bevan M.W."/>
        </authorList>
    </citation>
    <scope>NUCLEOTIDE SEQUENCE</scope>
    <source>
        <strain evidence="4">Bd21</strain>
    </source>
</reference>
<dbReference type="EnsemblPlants" id="PNT65970">
    <property type="protein sequence ID" value="PNT65970"/>
    <property type="gene ID" value="BRADI_3g05071v3"/>
</dbReference>
<dbReference type="InterPro" id="IPR009067">
    <property type="entry name" value="TAF_II_230-bd"/>
</dbReference>
<dbReference type="EMBL" id="CM000882">
    <property type="protein sequence ID" value="PNT65969.1"/>
    <property type="molecule type" value="Genomic_DNA"/>
</dbReference>
<reference evidence="4 5" key="1">
    <citation type="journal article" date="2010" name="Nature">
        <title>Genome sequencing and analysis of the model grass Brachypodium distachyon.</title>
        <authorList>
            <consortium name="International Brachypodium Initiative"/>
        </authorList>
    </citation>
    <scope>NUCLEOTIDE SEQUENCE [LARGE SCALE GENOMIC DNA]</scope>
    <source>
        <strain evidence="4 5">Bd21</strain>
    </source>
</reference>
<dbReference type="Pfam" id="PF09247">
    <property type="entry name" value="TBP-binding"/>
    <property type="match status" value="1"/>
</dbReference>
<dbReference type="InterPro" id="IPR040240">
    <property type="entry name" value="TAF1"/>
</dbReference>
<dbReference type="EnsemblPlants" id="KQJ93511">
    <property type="protein sequence ID" value="KQJ93511"/>
    <property type="gene ID" value="BRADI_3g05071v3"/>
</dbReference>
<evidence type="ECO:0000256" key="1">
    <source>
        <dbReference type="ARBA" id="ARBA00023015"/>
    </source>
</evidence>
<dbReference type="PANTHER" id="PTHR13900">
    <property type="entry name" value="TRANSCRIPTION INITIATION FACTOR TFIID"/>
    <property type="match status" value="1"/>
</dbReference>
<dbReference type="EnsemblPlants" id="KQJ93510">
    <property type="protein sequence ID" value="KQJ93510"/>
    <property type="gene ID" value="BRADI_3g05071v3"/>
</dbReference>
<dbReference type="EnsemblPlants" id="PNT65972">
    <property type="protein sequence ID" value="PNT65972"/>
    <property type="gene ID" value="BRADI_3g05071v3"/>
</dbReference>
<dbReference type="InterPro" id="IPR036741">
    <property type="entry name" value="TAFII-230_TBP-bd_sf"/>
</dbReference>
<dbReference type="Gramene" id="PNT65970">
    <property type="protein sequence ID" value="PNT65970"/>
    <property type="gene ID" value="BRADI_3g05071v3"/>
</dbReference>
<evidence type="ECO:0000259" key="3">
    <source>
        <dbReference type="Pfam" id="PF09247"/>
    </source>
</evidence>
<dbReference type="Gramene" id="PNT65969">
    <property type="protein sequence ID" value="PNT65969"/>
    <property type="gene ID" value="BRADI_3g05071v3"/>
</dbReference>
<proteinExistence type="predicted"/>
<protein>
    <recommendedName>
        <fullName evidence="3">TAFII-230 TBP-binding domain-containing protein</fullName>
    </recommendedName>
</protein>
<keyword evidence="2" id="KW-0804">Transcription</keyword>
<dbReference type="EMBL" id="CM000882">
    <property type="protein sequence ID" value="PNT65972.1"/>
    <property type="molecule type" value="Genomic_DNA"/>
</dbReference>
<dbReference type="GO" id="GO:0016251">
    <property type="term" value="F:RNA polymerase II general transcription initiation factor activity"/>
    <property type="evidence" value="ECO:0007669"/>
    <property type="project" value="InterPro"/>
</dbReference>
<dbReference type="EnsemblPlants" id="PNT65971">
    <property type="protein sequence ID" value="PNT65971"/>
    <property type="gene ID" value="BRADI_3g05071v3"/>
</dbReference>
<dbReference type="Proteomes" id="UP000008810">
    <property type="component" value="Chromosome 3"/>
</dbReference>
<dbReference type="EMBL" id="CM000882">
    <property type="protein sequence ID" value="KQJ93511.1"/>
    <property type="molecule type" value="Genomic_DNA"/>
</dbReference>
<dbReference type="Gramene" id="KQJ93510">
    <property type="protein sequence ID" value="KQJ93510"/>
    <property type="gene ID" value="BRADI_3g05071v3"/>
</dbReference>
<dbReference type="EMBL" id="CM000882">
    <property type="protein sequence ID" value="PNT65971.1"/>
    <property type="molecule type" value="Genomic_DNA"/>
</dbReference>
<dbReference type="AlphaFoldDB" id="A0A0Q3F200"/>
<organism evidence="4">
    <name type="scientific">Brachypodium distachyon</name>
    <name type="common">Purple false brome</name>
    <name type="synonym">Trachynia distachya</name>
    <dbReference type="NCBI Taxonomy" id="15368"/>
    <lineage>
        <taxon>Eukaryota</taxon>
        <taxon>Viridiplantae</taxon>
        <taxon>Streptophyta</taxon>
        <taxon>Embryophyta</taxon>
        <taxon>Tracheophyta</taxon>
        <taxon>Spermatophyta</taxon>
        <taxon>Magnoliopsida</taxon>
        <taxon>Liliopsida</taxon>
        <taxon>Poales</taxon>
        <taxon>Poaceae</taxon>
        <taxon>BOP clade</taxon>
        <taxon>Pooideae</taxon>
        <taxon>Stipodae</taxon>
        <taxon>Brachypodieae</taxon>
        <taxon>Brachypodium</taxon>
    </lineage>
</organism>
<dbReference type="EnsemblPlants" id="PNT65969">
    <property type="protein sequence ID" value="PNT65969"/>
    <property type="gene ID" value="BRADI_3g05071v3"/>
</dbReference>
<dbReference type="Gramene" id="PNT65972">
    <property type="protein sequence ID" value="PNT65972"/>
    <property type="gene ID" value="BRADI_3g05071v3"/>
</dbReference>
<dbReference type="PANTHER" id="PTHR13900:SF0">
    <property type="entry name" value="TRANSCRIPTION INITIATION FACTOR TFIID SUBUNIT 1"/>
    <property type="match status" value="1"/>
</dbReference>
<dbReference type="GO" id="GO:0005669">
    <property type="term" value="C:transcription factor TFIID complex"/>
    <property type="evidence" value="ECO:0007669"/>
    <property type="project" value="InterPro"/>
</dbReference>
<gene>
    <name evidence="4" type="ORF">BRADI_3g05071v3</name>
</gene>
<name>A0A0Q3F200_BRADI</name>
<keyword evidence="6" id="KW-1185">Reference proteome</keyword>
<dbReference type="OrthoDB" id="5752at2759"/>
<accession>A0A0Q3F200</accession>
<keyword evidence="1" id="KW-0805">Transcription regulation</keyword>
<dbReference type="Gramene" id="PNT65971">
    <property type="protein sequence ID" value="PNT65971"/>
    <property type="gene ID" value="BRADI_3g05071v3"/>
</dbReference>
<sequence length="138" mass="15720">MSDGERHGYEIPTTSAAADDHDEDYVQPGGWNHFLGLMFGNVNDYGDLDAHHLDEDPKELLFALADKLGPSLKGHDEKADDAVNMNVLTKNMMHLKLKRLQKRRAPFAIQERLLLLEYSVCSLLQSILKLQCLMRRIM</sequence>
<dbReference type="GO" id="GO:0004402">
    <property type="term" value="F:histone acetyltransferase activity"/>
    <property type="evidence" value="ECO:0007669"/>
    <property type="project" value="InterPro"/>
</dbReference>
<dbReference type="EMBL" id="CM000882">
    <property type="protein sequence ID" value="PNT65970.1"/>
    <property type="molecule type" value="Genomic_DNA"/>
</dbReference>